<dbReference type="InterPro" id="IPR050266">
    <property type="entry name" value="AB_hydrolase_sf"/>
</dbReference>
<dbReference type="VEuPathDB" id="VectorBase:BGLAX_039148"/>
<proteinExistence type="predicted"/>
<dbReference type="Proteomes" id="UP000076420">
    <property type="component" value="Unassembled WGS sequence"/>
</dbReference>
<dbReference type="InterPro" id="IPR029058">
    <property type="entry name" value="AB_hydrolase_fold"/>
</dbReference>
<name>A0A2C9M1U8_BIOGL</name>
<evidence type="ECO:0000313" key="4">
    <source>
        <dbReference type="Proteomes" id="UP000076420"/>
    </source>
</evidence>
<dbReference type="SUPFAM" id="SSF53474">
    <property type="entry name" value="alpha/beta-Hydrolases"/>
    <property type="match status" value="1"/>
</dbReference>
<dbReference type="AlphaFoldDB" id="A0A2C9M1U8"/>
<accession>A0A2C9M1U8</accession>
<protein>
    <recommendedName>
        <fullName evidence="2">AB hydrolase-1 domain-containing protein</fullName>
    </recommendedName>
</protein>
<dbReference type="Gene3D" id="3.40.50.1820">
    <property type="entry name" value="alpha/beta hydrolase"/>
    <property type="match status" value="1"/>
</dbReference>
<keyword evidence="1" id="KW-0812">Transmembrane</keyword>
<dbReference type="VEuPathDB" id="VectorBase:BGLB037575"/>
<dbReference type="GO" id="GO:0046464">
    <property type="term" value="P:acylglycerol catabolic process"/>
    <property type="evidence" value="ECO:0007669"/>
    <property type="project" value="TreeGrafter"/>
</dbReference>
<dbReference type="KEGG" id="bgt:106053335"/>
<dbReference type="PANTHER" id="PTHR43798:SF33">
    <property type="entry name" value="HYDROLASE, PUTATIVE (AFU_ORTHOLOGUE AFUA_2G14860)-RELATED"/>
    <property type="match status" value="1"/>
</dbReference>
<dbReference type="InterPro" id="IPR000073">
    <property type="entry name" value="AB_hydrolase_1"/>
</dbReference>
<dbReference type="InterPro" id="IPR000639">
    <property type="entry name" value="Epox_hydrolase-like"/>
</dbReference>
<dbReference type="EnsemblMetazoa" id="BGLB037575-RB">
    <property type="protein sequence ID" value="BGLB037575-PB"/>
    <property type="gene ID" value="BGLB037575"/>
</dbReference>
<dbReference type="GO" id="GO:0047372">
    <property type="term" value="F:monoacylglycerol lipase activity"/>
    <property type="evidence" value="ECO:0007669"/>
    <property type="project" value="TreeGrafter"/>
</dbReference>
<evidence type="ECO:0000259" key="2">
    <source>
        <dbReference type="Pfam" id="PF00561"/>
    </source>
</evidence>
<dbReference type="OrthoDB" id="7130006at2759"/>
<dbReference type="GO" id="GO:0016020">
    <property type="term" value="C:membrane"/>
    <property type="evidence" value="ECO:0007669"/>
    <property type="project" value="TreeGrafter"/>
</dbReference>
<keyword evidence="1" id="KW-0472">Membrane</keyword>
<keyword evidence="1" id="KW-1133">Transmembrane helix</keyword>
<reference evidence="3" key="1">
    <citation type="submission" date="2020-05" db="UniProtKB">
        <authorList>
            <consortium name="EnsemblMetazoa"/>
        </authorList>
    </citation>
    <scope>IDENTIFICATION</scope>
    <source>
        <strain evidence="3">BB02</strain>
    </source>
</reference>
<feature type="transmembrane region" description="Helical" evidence="1">
    <location>
        <begin position="6"/>
        <end position="28"/>
    </location>
</feature>
<dbReference type="RefSeq" id="XP_013064333.2">
    <property type="nucleotide sequence ID" value="XM_013208879.2"/>
</dbReference>
<evidence type="ECO:0000313" key="3">
    <source>
        <dbReference type="EnsemblMetazoa" id="BGLB037575-PB"/>
    </source>
</evidence>
<dbReference type="Pfam" id="PF00561">
    <property type="entry name" value="Abhydrolase_1"/>
    <property type="match status" value="1"/>
</dbReference>
<dbReference type="STRING" id="6526.A0A2C9M1U8"/>
<feature type="domain" description="AB hydrolase-1" evidence="2">
    <location>
        <begin position="68"/>
        <end position="172"/>
    </location>
</feature>
<sequence>MLGCGLVNLVGVIVIVISIVFQVWKIFLCGPTVMSNTLIDWQNKGNEKWIDDQKIFYIFEQGEGSAGTVICLHGFPTSSYDWKKMLPDLKKEFNQILLLDFLGFGFNDKPVDYTYTIFKQADIVENLAFSLQITSAHLLAHDYGDTVALELMARYNFNDLKFEINSLTMLNGGIFQETHKPRLSQKLLLIPVIGYITSQVFNYPLFVYGFGEIFGEIKPTQEDYQDFWSLLCYNNGHAASYKVINFLRERKKFKERWVGALKQTQVKVLFIYGPADPVNPPEFISQFRKTVPGQTIVSLSPDVGHYPQWESPREVTRAFITFLKPLLMFVTET</sequence>
<evidence type="ECO:0000256" key="1">
    <source>
        <dbReference type="SAM" id="Phobius"/>
    </source>
</evidence>
<gene>
    <name evidence="3" type="primary">106053335</name>
</gene>
<dbReference type="PANTHER" id="PTHR43798">
    <property type="entry name" value="MONOACYLGLYCEROL LIPASE"/>
    <property type="match status" value="1"/>
</dbReference>
<organism evidence="3 4">
    <name type="scientific">Biomphalaria glabrata</name>
    <name type="common">Bloodfluke planorb</name>
    <name type="synonym">Freshwater snail</name>
    <dbReference type="NCBI Taxonomy" id="6526"/>
    <lineage>
        <taxon>Eukaryota</taxon>
        <taxon>Metazoa</taxon>
        <taxon>Spiralia</taxon>
        <taxon>Lophotrochozoa</taxon>
        <taxon>Mollusca</taxon>
        <taxon>Gastropoda</taxon>
        <taxon>Heterobranchia</taxon>
        <taxon>Euthyneura</taxon>
        <taxon>Panpulmonata</taxon>
        <taxon>Hygrophila</taxon>
        <taxon>Lymnaeoidea</taxon>
        <taxon>Planorbidae</taxon>
        <taxon>Biomphalaria</taxon>
    </lineage>
</organism>
<dbReference type="PRINTS" id="PR00412">
    <property type="entry name" value="EPOXHYDRLASE"/>
</dbReference>